<dbReference type="AlphaFoldDB" id="A0A8C9V8Z4"/>
<organism evidence="3 4">
    <name type="scientific">Scleropages formosus</name>
    <name type="common">Asian bonytongue</name>
    <name type="synonym">Osteoglossum formosum</name>
    <dbReference type="NCBI Taxonomy" id="113540"/>
    <lineage>
        <taxon>Eukaryota</taxon>
        <taxon>Metazoa</taxon>
        <taxon>Chordata</taxon>
        <taxon>Craniata</taxon>
        <taxon>Vertebrata</taxon>
        <taxon>Euteleostomi</taxon>
        <taxon>Actinopterygii</taxon>
        <taxon>Neopterygii</taxon>
        <taxon>Teleostei</taxon>
        <taxon>Osteoglossocephala</taxon>
        <taxon>Osteoglossomorpha</taxon>
        <taxon>Osteoglossiformes</taxon>
        <taxon>Osteoglossidae</taxon>
        <taxon>Scleropages</taxon>
    </lineage>
</organism>
<accession>A0A8C9V8Z4</accession>
<dbReference type="Proteomes" id="UP000694397">
    <property type="component" value="Chromosome 7"/>
</dbReference>
<evidence type="ECO:0000313" key="3">
    <source>
        <dbReference type="Ensembl" id="ENSSFOP00015037047.2"/>
    </source>
</evidence>
<evidence type="ECO:0000256" key="2">
    <source>
        <dbReference type="SAM" id="Phobius"/>
    </source>
</evidence>
<name>A0A8C9V8Z4_SCLFO</name>
<feature type="transmembrane region" description="Helical" evidence="2">
    <location>
        <begin position="55"/>
        <end position="75"/>
    </location>
</feature>
<proteinExistence type="predicted"/>
<reference evidence="3" key="2">
    <citation type="submission" date="2025-08" db="UniProtKB">
        <authorList>
            <consortium name="Ensembl"/>
        </authorList>
    </citation>
    <scope>IDENTIFICATION</scope>
</reference>
<evidence type="ECO:0000256" key="1">
    <source>
        <dbReference type="SAM" id="MobiDB-lite"/>
    </source>
</evidence>
<keyword evidence="2" id="KW-1133">Transmembrane helix</keyword>
<keyword evidence="2" id="KW-0812">Transmembrane</keyword>
<keyword evidence="4" id="KW-1185">Reference proteome</keyword>
<reference evidence="3" key="3">
    <citation type="submission" date="2025-09" db="UniProtKB">
        <authorList>
            <consortium name="Ensembl"/>
        </authorList>
    </citation>
    <scope>IDENTIFICATION</scope>
</reference>
<reference evidence="3 4" key="1">
    <citation type="submission" date="2019-04" db="EMBL/GenBank/DDBJ databases">
        <authorList>
            <consortium name="Wellcome Sanger Institute Data Sharing"/>
        </authorList>
    </citation>
    <scope>NUCLEOTIDE SEQUENCE [LARGE SCALE GENOMIC DNA]</scope>
</reference>
<sequence>GEICVLRHSSPFPRPERQPSSRWCSRDKSKRLTNTKLAMYSNTRPGFFSSDTDNIHMVAITGFSSSVFISSCFVFKGSINLT</sequence>
<keyword evidence="2" id="KW-0472">Membrane</keyword>
<protein>
    <submittedName>
        <fullName evidence="3">Uncharacterized protein</fullName>
    </submittedName>
</protein>
<dbReference type="Ensembl" id="ENSSFOT00015037450.2">
    <property type="protein sequence ID" value="ENSSFOP00015037047.2"/>
    <property type="gene ID" value="ENSSFOG00015023570.2"/>
</dbReference>
<evidence type="ECO:0000313" key="4">
    <source>
        <dbReference type="Proteomes" id="UP000694397"/>
    </source>
</evidence>
<feature type="region of interest" description="Disordered" evidence="1">
    <location>
        <begin position="1"/>
        <end position="27"/>
    </location>
</feature>
<feature type="compositionally biased region" description="Basic and acidic residues" evidence="1">
    <location>
        <begin position="14"/>
        <end position="27"/>
    </location>
</feature>